<keyword evidence="2" id="KW-1185">Reference proteome</keyword>
<gene>
    <name evidence="1" type="ORF">CLUMA_CG007567</name>
</gene>
<organism evidence="1 2">
    <name type="scientific">Clunio marinus</name>
    <dbReference type="NCBI Taxonomy" id="568069"/>
    <lineage>
        <taxon>Eukaryota</taxon>
        <taxon>Metazoa</taxon>
        <taxon>Ecdysozoa</taxon>
        <taxon>Arthropoda</taxon>
        <taxon>Hexapoda</taxon>
        <taxon>Insecta</taxon>
        <taxon>Pterygota</taxon>
        <taxon>Neoptera</taxon>
        <taxon>Endopterygota</taxon>
        <taxon>Diptera</taxon>
        <taxon>Nematocera</taxon>
        <taxon>Chironomoidea</taxon>
        <taxon>Chironomidae</taxon>
        <taxon>Clunio</taxon>
    </lineage>
</organism>
<protein>
    <submittedName>
        <fullName evidence="1">CLUMA_CG007567, isoform A</fullName>
    </submittedName>
</protein>
<dbReference type="AlphaFoldDB" id="A0A1J1I1G1"/>
<name>A0A1J1I1G1_9DIPT</name>
<proteinExistence type="predicted"/>
<evidence type="ECO:0000313" key="2">
    <source>
        <dbReference type="Proteomes" id="UP000183832"/>
    </source>
</evidence>
<evidence type="ECO:0000313" key="1">
    <source>
        <dbReference type="EMBL" id="CRK94043.1"/>
    </source>
</evidence>
<dbReference type="EMBL" id="CVRI01000038">
    <property type="protein sequence ID" value="CRK94043.1"/>
    <property type="molecule type" value="Genomic_DNA"/>
</dbReference>
<reference evidence="1 2" key="1">
    <citation type="submission" date="2015-04" db="EMBL/GenBank/DDBJ databases">
        <authorList>
            <person name="Syromyatnikov M.Y."/>
            <person name="Popov V.N."/>
        </authorList>
    </citation>
    <scope>NUCLEOTIDE SEQUENCE [LARGE SCALE GENOMIC DNA]</scope>
</reference>
<dbReference type="Proteomes" id="UP000183832">
    <property type="component" value="Unassembled WGS sequence"/>
</dbReference>
<accession>A0A1J1I1G1</accession>
<sequence length="110" mass="12733">MPIYLSNERNDFSHFDLTKLSNHVIGNLSFINSVLSEAVIQQHPCYFAISSFRELIKEKLVFIPIVVNFSQKSPAEDDNKPQSFSIEFQHFNSPALFKKITKKKRSKTQI</sequence>